<dbReference type="EMBL" id="JADGKB010000230">
    <property type="protein sequence ID" value="KAJ3250714.1"/>
    <property type="molecule type" value="Genomic_DNA"/>
</dbReference>
<comment type="caution">
    <text evidence="1">The sequence shown here is derived from an EMBL/GenBank/DDBJ whole genome shotgun (WGS) entry which is preliminary data.</text>
</comment>
<gene>
    <name evidence="1" type="ORF">HK103_003268</name>
</gene>
<evidence type="ECO:0000313" key="1">
    <source>
        <dbReference type="EMBL" id="KAJ3250714.1"/>
    </source>
</evidence>
<name>A0AAD5Y042_9FUNG</name>
<dbReference type="AlphaFoldDB" id="A0AAD5Y042"/>
<reference evidence="1" key="1">
    <citation type="submission" date="2020-05" db="EMBL/GenBank/DDBJ databases">
        <title>Phylogenomic resolution of chytrid fungi.</title>
        <authorList>
            <person name="Stajich J.E."/>
            <person name="Amses K."/>
            <person name="Simmons R."/>
            <person name="Seto K."/>
            <person name="Myers J."/>
            <person name="Bonds A."/>
            <person name="Quandt C.A."/>
            <person name="Barry K."/>
            <person name="Liu P."/>
            <person name="Grigoriev I."/>
            <person name="Longcore J.E."/>
            <person name="James T.Y."/>
        </authorList>
    </citation>
    <scope>NUCLEOTIDE SEQUENCE</scope>
    <source>
        <strain evidence="1">PLAUS21</strain>
    </source>
</reference>
<organism evidence="1 2">
    <name type="scientific">Boothiomyces macroporosus</name>
    <dbReference type="NCBI Taxonomy" id="261099"/>
    <lineage>
        <taxon>Eukaryota</taxon>
        <taxon>Fungi</taxon>
        <taxon>Fungi incertae sedis</taxon>
        <taxon>Chytridiomycota</taxon>
        <taxon>Chytridiomycota incertae sedis</taxon>
        <taxon>Chytridiomycetes</taxon>
        <taxon>Rhizophydiales</taxon>
        <taxon>Terramycetaceae</taxon>
        <taxon>Boothiomyces</taxon>
    </lineage>
</organism>
<sequence length="140" mass="16255">MEEISTEDYKKKYLECLEEQLRLYRRIKHQEQDIENLKEIINTKDKEISFLSSISKERYHSPSPPRELPSGTHLLTIAPHTPETMSIPFIPEKYKADSTKRPAVNINESISKKKKYDMLANGTTYERQCDDCAATHTSGH</sequence>
<evidence type="ECO:0000313" key="2">
    <source>
        <dbReference type="Proteomes" id="UP001210925"/>
    </source>
</evidence>
<proteinExistence type="predicted"/>
<accession>A0AAD5Y042</accession>
<protein>
    <submittedName>
        <fullName evidence="1">Uncharacterized protein</fullName>
    </submittedName>
</protein>
<dbReference type="Proteomes" id="UP001210925">
    <property type="component" value="Unassembled WGS sequence"/>
</dbReference>
<keyword evidence="2" id="KW-1185">Reference proteome</keyword>
<feature type="non-terminal residue" evidence="1">
    <location>
        <position position="140"/>
    </location>
</feature>